<protein>
    <recommendedName>
        <fullName evidence="1">F-box domain-containing protein</fullName>
    </recommendedName>
</protein>
<dbReference type="Proteomes" id="UP000483820">
    <property type="component" value="Chromosome III"/>
</dbReference>
<reference evidence="2 3" key="1">
    <citation type="submission" date="2019-12" db="EMBL/GenBank/DDBJ databases">
        <title>Chromosome-level assembly of the Caenorhabditis remanei genome.</title>
        <authorList>
            <person name="Teterina A.A."/>
            <person name="Willis J.H."/>
            <person name="Phillips P.C."/>
        </authorList>
    </citation>
    <scope>NUCLEOTIDE SEQUENCE [LARGE SCALE GENOMIC DNA]</scope>
    <source>
        <strain evidence="2 3">PX506</strain>
        <tissue evidence="2">Whole organism</tissue>
    </source>
</reference>
<evidence type="ECO:0000313" key="2">
    <source>
        <dbReference type="EMBL" id="KAF1763115.1"/>
    </source>
</evidence>
<dbReference type="EMBL" id="WUAV01000003">
    <property type="protein sequence ID" value="KAF1763115.1"/>
    <property type="molecule type" value="Genomic_DNA"/>
</dbReference>
<name>A0A6A5H7M3_CAERE</name>
<organism evidence="2 3">
    <name type="scientific">Caenorhabditis remanei</name>
    <name type="common">Caenorhabditis vulgaris</name>
    <dbReference type="NCBI Taxonomy" id="31234"/>
    <lineage>
        <taxon>Eukaryota</taxon>
        <taxon>Metazoa</taxon>
        <taxon>Ecdysozoa</taxon>
        <taxon>Nematoda</taxon>
        <taxon>Chromadorea</taxon>
        <taxon>Rhabditida</taxon>
        <taxon>Rhabditina</taxon>
        <taxon>Rhabditomorpha</taxon>
        <taxon>Rhabditoidea</taxon>
        <taxon>Rhabditidae</taxon>
        <taxon>Peloderinae</taxon>
        <taxon>Caenorhabditis</taxon>
    </lineage>
</organism>
<evidence type="ECO:0000259" key="1">
    <source>
        <dbReference type="PROSITE" id="PS50181"/>
    </source>
</evidence>
<dbReference type="GeneID" id="9806265"/>
<dbReference type="RefSeq" id="XP_003099603.2">
    <property type="nucleotide sequence ID" value="XM_003099555.2"/>
</dbReference>
<dbReference type="PROSITE" id="PS50181">
    <property type="entry name" value="FBOX"/>
    <property type="match status" value="1"/>
</dbReference>
<dbReference type="KEGG" id="crq:GCK72_011381"/>
<gene>
    <name evidence="2" type="ORF">GCK72_011381</name>
</gene>
<evidence type="ECO:0000313" key="3">
    <source>
        <dbReference type="Proteomes" id="UP000483820"/>
    </source>
</evidence>
<dbReference type="PANTHER" id="PTHR21503">
    <property type="entry name" value="F-BOX-CONTAINING HYPOTHETICAL PROTEIN C.ELEGANS"/>
    <property type="match status" value="1"/>
</dbReference>
<dbReference type="InterPro" id="IPR012885">
    <property type="entry name" value="F-box_Sdz-33"/>
</dbReference>
<dbReference type="Pfam" id="PF00646">
    <property type="entry name" value="F-box"/>
    <property type="match status" value="1"/>
</dbReference>
<dbReference type="InterPro" id="IPR001810">
    <property type="entry name" value="F-box_dom"/>
</dbReference>
<comment type="caution">
    <text evidence="2">The sequence shown here is derived from an EMBL/GenBank/DDBJ whole genome shotgun (WGS) entry which is preliminary data.</text>
</comment>
<dbReference type="Pfam" id="PF07735">
    <property type="entry name" value="FBA_2"/>
    <property type="match status" value="1"/>
</dbReference>
<accession>A0A6A5H7M3</accession>
<sequence length="320" mass="36751">MTPQPFKLIRLPALALRNVLQFLNPIELFELSQCSRRAFSVIPLSGSRKFNLRINERSTISVNGHYFGTYNNSPLSENVLHGTRTFMEFTAKAYLHSEHELVSFWDNRHVGLKAVLFHLSKVFDCAIDYARFSDKIPAVIYMSIIDLISSRQSEIKDLTIWGDGLTDEYVTGIFDKLKVTDHLEMNYQYTVPRSIPFNTKSIVIWNSSWITMEHLKSMNKCTVIQLYRSTITDPDMTLLLNDWKSGQYSNLQYLSIKSSFLSKTFTAFGLPSLTGDQSHEKTILGIEREIYRGVDVRRDDGVVGNIRFNDKEGVLQILVL</sequence>
<dbReference type="AlphaFoldDB" id="A0A6A5H7M3"/>
<dbReference type="PANTHER" id="PTHR21503:SF52">
    <property type="entry name" value="F-BOX DOMAIN-CONTAINING PROTEIN"/>
    <property type="match status" value="1"/>
</dbReference>
<feature type="domain" description="F-box" evidence="1">
    <location>
        <begin position="5"/>
        <end position="53"/>
    </location>
</feature>
<dbReference type="CTD" id="9806265"/>
<proteinExistence type="predicted"/>